<dbReference type="InterPro" id="IPR001387">
    <property type="entry name" value="Cro/C1-type_HTH"/>
</dbReference>
<dbReference type="Proteomes" id="UP001434419">
    <property type="component" value="Unassembled WGS sequence"/>
</dbReference>
<dbReference type="PROSITE" id="PS50943">
    <property type="entry name" value="HTH_CROC1"/>
    <property type="match status" value="1"/>
</dbReference>
<evidence type="ECO:0000256" key="1">
    <source>
        <dbReference type="SAM" id="Coils"/>
    </source>
</evidence>
<accession>A0A135Z2G9</accession>
<reference evidence="3" key="2">
    <citation type="submission" date="2024-06" db="EMBL/GenBank/DDBJ databases">
        <title>Vaginal Lactobacillus fatty acid response mechanisms reveal a metabolite-targeted strategy for bacterial vaginosis treatment.</title>
        <authorList>
            <person name="Zhu M."/>
            <person name="Blainey P.C."/>
            <person name="Bloom S.M."/>
            <person name="Kwon D.S."/>
        </authorList>
    </citation>
    <scope>NUCLEOTIDE SEQUENCE</scope>
    <source>
        <strain evidence="3">194_F1_1</strain>
    </source>
</reference>
<dbReference type="Pfam" id="PF01381">
    <property type="entry name" value="HTH_3"/>
    <property type="match status" value="1"/>
</dbReference>
<dbReference type="Pfam" id="PF21259">
    <property type="entry name" value="Rgg_C"/>
    <property type="match status" value="1"/>
</dbReference>
<evidence type="ECO:0000259" key="2">
    <source>
        <dbReference type="PROSITE" id="PS50943"/>
    </source>
</evidence>
<dbReference type="EMBL" id="JBETVU010000012">
    <property type="protein sequence ID" value="MES5150321.1"/>
    <property type="molecule type" value="Genomic_DNA"/>
</dbReference>
<gene>
    <name evidence="3" type="ORF">ABVC42_10470</name>
    <name evidence="4" type="ORF">ERD32_05170</name>
</gene>
<dbReference type="InterPro" id="IPR010057">
    <property type="entry name" value="Transcription_activator_Rgg_C"/>
</dbReference>
<dbReference type="PANTHER" id="PTHR37038">
    <property type="entry name" value="TRANSCRIPTIONAL REGULATOR-RELATED"/>
    <property type="match status" value="1"/>
</dbReference>
<dbReference type="CDD" id="cd00093">
    <property type="entry name" value="HTH_XRE"/>
    <property type="match status" value="1"/>
</dbReference>
<protein>
    <submittedName>
        <fullName evidence="3">Helix-turn-helix transcriptional regulator</fullName>
    </submittedName>
    <submittedName>
        <fullName evidence="4">XRE family transcriptional regulator</fullName>
    </submittedName>
</protein>
<dbReference type="Gene3D" id="1.10.260.40">
    <property type="entry name" value="lambda repressor-like DNA-binding domains"/>
    <property type="match status" value="1"/>
</dbReference>
<name>A0A135Z2G9_9LACO</name>
<dbReference type="InterPro" id="IPR010982">
    <property type="entry name" value="Lambda_DNA-bd_dom_sf"/>
</dbReference>
<dbReference type="Proteomes" id="UP000289808">
    <property type="component" value="Unassembled WGS sequence"/>
</dbReference>
<evidence type="ECO:0000313" key="3">
    <source>
        <dbReference type="EMBL" id="MES5150321.1"/>
    </source>
</evidence>
<dbReference type="GO" id="GO:0003677">
    <property type="term" value="F:DNA binding"/>
    <property type="evidence" value="ECO:0007669"/>
    <property type="project" value="InterPro"/>
</dbReference>
<comment type="caution">
    <text evidence="4">The sequence shown here is derived from an EMBL/GenBank/DDBJ whole genome shotgun (WGS) entry which is preliminary data.</text>
</comment>
<feature type="domain" description="HTH cro/C1-type" evidence="2">
    <location>
        <begin position="7"/>
        <end position="60"/>
    </location>
</feature>
<dbReference type="EMBL" id="SCLX01000023">
    <property type="protein sequence ID" value="RXF57838.1"/>
    <property type="molecule type" value="Genomic_DNA"/>
</dbReference>
<sequence length="281" mass="32904">MTIGEALKQTRKSMKLSQTEMAGDVLSTSYYSKIERGLNDIQTQDLIDLLKQHGLQASIFLERIENEDSENDLAHKNLIWQKQLEDAYYHQQIERLEDLKIEIGKYKNQSQNIFNLYALVVFSIASLKKQIDQISENIKRQVRQIVFDSDEWSESTLQIFAMTMMIYAPEDMDFLINSIFRTYRHNVSNLSGQLQEIMSAIAINYLANVYVQRRKIDLNLIYDFISKLPEIPRNAFAKIVANYYHYCFDGKNEEADQIIEFMKSNGMSHLIKNFIVENCHL</sequence>
<dbReference type="SMART" id="SM00530">
    <property type="entry name" value="HTH_XRE"/>
    <property type="match status" value="1"/>
</dbReference>
<organism evidence="4 5">
    <name type="scientific">Lactobacillus crispatus</name>
    <dbReference type="NCBI Taxonomy" id="47770"/>
    <lineage>
        <taxon>Bacteria</taxon>
        <taxon>Bacillati</taxon>
        <taxon>Bacillota</taxon>
        <taxon>Bacilli</taxon>
        <taxon>Lactobacillales</taxon>
        <taxon>Lactobacillaceae</taxon>
        <taxon>Lactobacillus</taxon>
    </lineage>
</organism>
<evidence type="ECO:0000313" key="4">
    <source>
        <dbReference type="EMBL" id="RXF57838.1"/>
    </source>
</evidence>
<keyword evidence="1" id="KW-0175">Coiled coil</keyword>
<dbReference type="AlphaFoldDB" id="A0A135Z2G9"/>
<dbReference type="SUPFAM" id="SSF47413">
    <property type="entry name" value="lambda repressor-like DNA-binding domains"/>
    <property type="match status" value="1"/>
</dbReference>
<dbReference type="RefSeq" id="WP_005720741.1">
    <property type="nucleotide sequence ID" value="NZ_CP058996.1"/>
</dbReference>
<proteinExistence type="predicted"/>
<reference evidence="4 5" key="1">
    <citation type="submission" date="2019-01" db="EMBL/GenBank/DDBJ databases">
        <title>The genome sequence of Lactobacillus crispatus L49.</title>
        <authorList>
            <person name="Zhong J."/>
            <person name="Zhang J."/>
        </authorList>
    </citation>
    <scope>NUCLEOTIDE SEQUENCE [LARGE SCALE GENOMIC DNA]</scope>
    <source>
        <strain evidence="4 5">L49</strain>
    </source>
</reference>
<feature type="coiled-coil region" evidence="1">
    <location>
        <begin position="89"/>
        <end position="144"/>
    </location>
</feature>
<dbReference type="InterPro" id="IPR053163">
    <property type="entry name" value="HTH-type_regulator_Rgg"/>
</dbReference>
<evidence type="ECO:0000313" key="5">
    <source>
        <dbReference type="Proteomes" id="UP000289808"/>
    </source>
</evidence>
<keyword evidence="6" id="KW-1185">Reference proteome</keyword>
<evidence type="ECO:0000313" key="6">
    <source>
        <dbReference type="Proteomes" id="UP001434419"/>
    </source>
</evidence>